<keyword evidence="2" id="KW-1185">Reference proteome</keyword>
<reference evidence="1 2" key="1">
    <citation type="submission" date="2022-01" db="EMBL/GenBank/DDBJ databases">
        <authorList>
            <person name="Xiong W."/>
            <person name="Schranz E."/>
        </authorList>
    </citation>
    <scope>NUCLEOTIDE SEQUENCE [LARGE SCALE GENOMIC DNA]</scope>
</reference>
<accession>A0AAU9LE15</accession>
<dbReference type="Proteomes" id="UP001157418">
    <property type="component" value="Unassembled WGS sequence"/>
</dbReference>
<evidence type="ECO:0000313" key="2">
    <source>
        <dbReference type="Proteomes" id="UP001157418"/>
    </source>
</evidence>
<evidence type="ECO:0000313" key="1">
    <source>
        <dbReference type="EMBL" id="CAH1412582.1"/>
    </source>
</evidence>
<dbReference type="EMBL" id="CAKMRJ010000001">
    <property type="protein sequence ID" value="CAH1412582.1"/>
    <property type="molecule type" value="Genomic_DNA"/>
</dbReference>
<sequence>MVVTEVVVVVTSEDVVVMVLIVKGVNEEVVLTNCEDDDDSGRCGIGWYMCEVEVSASMIVGVDCQIFLLSDSRFCHFG</sequence>
<proteinExistence type="predicted"/>
<dbReference type="AlphaFoldDB" id="A0AAU9LE15"/>
<name>A0AAU9LE15_9ASTR</name>
<gene>
    <name evidence="1" type="ORF">LVIROSA_LOCUS590</name>
</gene>
<organism evidence="1 2">
    <name type="scientific">Lactuca virosa</name>
    <dbReference type="NCBI Taxonomy" id="75947"/>
    <lineage>
        <taxon>Eukaryota</taxon>
        <taxon>Viridiplantae</taxon>
        <taxon>Streptophyta</taxon>
        <taxon>Embryophyta</taxon>
        <taxon>Tracheophyta</taxon>
        <taxon>Spermatophyta</taxon>
        <taxon>Magnoliopsida</taxon>
        <taxon>eudicotyledons</taxon>
        <taxon>Gunneridae</taxon>
        <taxon>Pentapetalae</taxon>
        <taxon>asterids</taxon>
        <taxon>campanulids</taxon>
        <taxon>Asterales</taxon>
        <taxon>Asteraceae</taxon>
        <taxon>Cichorioideae</taxon>
        <taxon>Cichorieae</taxon>
        <taxon>Lactucinae</taxon>
        <taxon>Lactuca</taxon>
    </lineage>
</organism>
<protein>
    <submittedName>
        <fullName evidence="1">Uncharacterized protein</fullName>
    </submittedName>
</protein>
<comment type="caution">
    <text evidence="1">The sequence shown here is derived from an EMBL/GenBank/DDBJ whole genome shotgun (WGS) entry which is preliminary data.</text>
</comment>